<evidence type="ECO:0000313" key="2">
    <source>
        <dbReference type="Proteomes" id="UP000185739"/>
    </source>
</evidence>
<protein>
    <submittedName>
        <fullName evidence="1">Uncharacterized protein</fullName>
    </submittedName>
</protein>
<evidence type="ECO:0000313" key="1">
    <source>
        <dbReference type="EMBL" id="APR04015.1"/>
    </source>
</evidence>
<reference evidence="1 2" key="1">
    <citation type="submission" date="2016-12" db="EMBL/GenBank/DDBJ databases">
        <title>Complete genome sequence of Thauera chlorobenzoica, a Betaproteobacterium degrading haloaromatics anaerobically to CO2 and halides.</title>
        <authorList>
            <person name="Goris T."/>
            <person name="Mergelsberg M."/>
            <person name="Boll M."/>
        </authorList>
    </citation>
    <scope>NUCLEOTIDE SEQUENCE [LARGE SCALE GENOMIC DNA]</scope>
    <source>
        <strain evidence="1 2">3CB1</strain>
    </source>
</reference>
<organism evidence="1 2">
    <name type="scientific">Thauera chlorobenzoica</name>
    <dbReference type="NCBI Taxonomy" id="96773"/>
    <lineage>
        <taxon>Bacteria</taxon>
        <taxon>Pseudomonadati</taxon>
        <taxon>Pseudomonadota</taxon>
        <taxon>Betaproteobacteria</taxon>
        <taxon>Rhodocyclales</taxon>
        <taxon>Zoogloeaceae</taxon>
        <taxon>Thauera</taxon>
    </lineage>
</organism>
<proteinExistence type="predicted"/>
<gene>
    <name evidence="1" type="ORF">Tchl_1156</name>
</gene>
<dbReference type="Pfam" id="PF11162">
    <property type="entry name" value="DUF2946"/>
    <property type="match status" value="1"/>
</dbReference>
<dbReference type="OrthoDB" id="8536886at2"/>
<dbReference type="STRING" id="96773.Tchl_1156"/>
<keyword evidence="2" id="KW-1185">Reference proteome</keyword>
<dbReference type="RefSeq" id="WP_075147558.1">
    <property type="nucleotide sequence ID" value="NZ_CP018839.1"/>
</dbReference>
<dbReference type="AlphaFoldDB" id="A0A1H5STV0"/>
<dbReference type="KEGG" id="tcl:Tchl_1156"/>
<dbReference type="Proteomes" id="UP000185739">
    <property type="component" value="Chromosome"/>
</dbReference>
<accession>A0A1H5STV0</accession>
<name>A0A1H5STV0_9RHOO</name>
<dbReference type="InterPro" id="IPR021333">
    <property type="entry name" value="DUF2946"/>
</dbReference>
<dbReference type="EMBL" id="CP018839">
    <property type="protein sequence ID" value="APR04015.1"/>
    <property type="molecule type" value="Genomic_DNA"/>
</dbReference>
<sequence>MMTASARTLTAWIATFAMLVATLAPALSQAAYRASGDAMWLEICTAYGIEHVAGAGGAQDPADDAERPVKPCVFCSLFASALPAPWGAAGVPAAQGGDVVAAFTLHAPRPRLPWAASRPRAPPAYA</sequence>